<dbReference type="GO" id="GO:0004719">
    <property type="term" value="F:protein-L-isoaspartate (D-aspartate) O-methyltransferase activity"/>
    <property type="evidence" value="ECO:0007669"/>
    <property type="project" value="UniProtKB-UniRule"/>
</dbReference>
<dbReference type="NCBIfam" id="NF001453">
    <property type="entry name" value="PRK00312.1"/>
    <property type="match status" value="1"/>
</dbReference>
<dbReference type="InterPro" id="IPR029063">
    <property type="entry name" value="SAM-dependent_MTases_sf"/>
</dbReference>
<sequence>MPQRRNVDPVRLRQRMVEQLEAHGISNPLVLAAMASVPRHLFVQDALRAQAYEDTPLPLGYGQTISQPYIVAVMSEALEVAPGMRVLEIGTGSGYQAAVLATMGCTVFTIERLRELYQPATALLRQLNFHDIHTLRRDGTLGLPETAPFERIIVTAGGPVIPPPLTEQLDENGLLLMPVGAQQRAQTLVRVRKTRGCTLQEDLGGVVFVDLIGNHGWQRSP</sequence>
<dbReference type="CDD" id="cd02440">
    <property type="entry name" value="AdoMet_MTases"/>
    <property type="match status" value="1"/>
</dbReference>
<dbReference type="PANTHER" id="PTHR11579">
    <property type="entry name" value="PROTEIN-L-ISOASPARTATE O-METHYLTRANSFERASE"/>
    <property type="match status" value="1"/>
</dbReference>
<dbReference type="GO" id="GO:0005737">
    <property type="term" value="C:cytoplasm"/>
    <property type="evidence" value="ECO:0007669"/>
    <property type="project" value="UniProtKB-SubCell"/>
</dbReference>
<dbReference type="GO" id="GO:0032259">
    <property type="term" value="P:methylation"/>
    <property type="evidence" value="ECO:0007669"/>
    <property type="project" value="UniProtKB-KW"/>
</dbReference>
<evidence type="ECO:0000256" key="6">
    <source>
        <dbReference type="ARBA" id="ARBA00022691"/>
    </source>
</evidence>
<dbReference type="EC" id="2.1.1.77" evidence="7"/>
<comment type="catalytic activity">
    <reaction evidence="7">
        <text>[protein]-L-isoaspartate + S-adenosyl-L-methionine = [protein]-L-isoaspartate alpha-methyl ester + S-adenosyl-L-homocysteine</text>
        <dbReference type="Rhea" id="RHEA:12705"/>
        <dbReference type="Rhea" id="RHEA-COMP:12143"/>
        <dbReference type="Rhea" id="RHEA-COMP:12144"/>
        <dbReference type="ChEBI" id="CHEBI:57856"/>
        <dbReference type="ChEBI" id="CHEBI:59789"/>
        <dbReference type="ChEBI" id="CHEBI:90596"/>
        <dbReference type="ChEBI" id="CHEBI:90598"/>
        <dbReference type="EC" id="2.1.1.77"/>
    </reaction>
</comment>
<organism evidence="8 9">
    <name type="scientific">Candidatus Desulfovibrio kirbyi</name>
    <dbReference type="NCBI Taxonomy" id="2696086"/>
    <lineage>
        <taxon>Bacteria</taxon>
        <taxon>Pseudomonadati</taxon>
        <taxon>Thermodesulfobacteriota</taxon>
        <taxon>Desulfovibrionia</taxon>
        <taxon>Desulfovibrionales</taxon>
        <taxon>Desulfovibrionaceae</taxon>
        <taxon>Desulfovibrio</taxon>
    </lineage>
</organism>
<keyword evidence="5 7" id="KW-0808">Transferase</keyword>
<protein>
    <recommendedName>
        <fullName evidence="7">Protein-L-isoaspartate O-methyltransferase</fullName>
        <ecNumber evidence="7">2.1.1.77</ecNumber>
    </recommendedName>
    <alternativeName>
        <fullName evidence="7">L-isoaspartyl protein carboxyl methyltransferase</fullName>
    </alternativeName>
    <alternativeName>
        <fullName evidence="7">Protein L-isoaspartyl methyltransferase</fullName>
    </alternativeName>
    <alternativeName>
        <fullName evidence="7">Protein-beta-aspartate methyltransferase</fullName>
        <shortName evidence="7">PIMT</shortName>
    </alternativeName>
</protein>
<comment type="function">
    <text evidence="7">Catalyzes the methyl esterification of L-isoaspartyl residues in peptides and proteins that result from spontaneous decomposition of normal L-aspartyl and L-asparaginyl residues. It plays a role in the repair and/or degradation of damaged proteins.</text>
</comment>
<feature type="active site" evidence="7">
    <location>
        <position position="66"/>
    </location>
</feature>
<dbReference type="Pfam" id="PF01135">
    <property type="entry name" value="PCMT"/>
    <property type="match status" value="1"/>
</dbReference>
<dbReference type="Proteomes" id="UP000505077">
    <property type="component" value="Unassembled WGS sequence"/>
</dbReference>
<dbReference type="Gene3D" id="3.40.50.150">
    <property type="entry name" value="Vaccinia Virus protein VP39"/>
    <property type="match status" value="1"/>
</dbReference>
<evidence type="ECO:0000256" key="1">
    <source>
        <dbReference type="ARBA" id="ARBA00004496"/>
    </source>
</evidence>
<keyword evidence="3 7" id="KW-0963">Cytoplasm</keyword>
<keyword evidence="6 7" id="KW-0949">S-adenosyl-L-methionine</keyword>
<dbReference type="FunFam" id="3.40.50.150:FF:000010">
    <property type="entry name" value="Protein-L-isoaspartate O-methyltransferase"/>
    <property type="match status" value="1"/>
</dbReference>
<evidence type="ECO:0000313" key="9">
    <source>
        <dbReference type="Proteomes" id="UP000505077"/>
    </source>
</evidence>
<dbReference type="GO" id="GO:0030091">
    <property type="term" value="P:protein repair"/>
    <property type="evidence" value="ECO:0007669"/>
    <property type="project" value="UniProtKB-UniRule"/>
</dbReference>
<dbReference type="HAMAP" id="MF_00090">
    <property type="entry name" value="PIMT"/>
    <property type="match status" value="1"/>
</dbReference>
<proteinExistence type="inferred from homology"/>
<evidence type="ECO:0000256" key="4">
    <source>
        <dbReference type="ARBA" id="ARBA00022603"/>
    </source>
</evidence>
<dbReference type="PANTHER" id="PTHR11579:SF0">
    <property type="entry name" value="PROTEIN-L-ISOASPARTATE(D-ASPARTATE) O-METHYLTRANSFERASE"/>
    <property type="match status" value="1"/>
</dbReference>
<dbReference type="EMBL" id="BLLL01000006">
    <property type="protein sequence ID" value="GFH62882.1"/>
    <property type="molecule type" value="Genomic_DNA"/>
</dbReference>
<comment type="subcellular location">
    <subcellularLocation>
        <location evidence="1 7">Cytoplasm</location>
    </subcellularLocation>
</comment>
<evidence type="ECO:0000256" key="5">
    <source>
        <dbReference type="ARBA" id="ARBA00022679"/>
    </source>
</evidence>
<gene>
    <name evidence="7 8" type="primary">pcm</name>
    <name evidence="8" type="ORF">ZNDK_0653</name>
</gene>
<accession>A0A6L2R604</accession>
<dbReference type="InterPro" id="IPR000682">
    <property type="entry name" value="PCMT"/>
</dbReference>
<comment type="caution">
    <text evidence="8">The sequence shown here is derived from an EMBL/GenBank/DDBJ whole genome shotgun (WGS) entry which is preliminary data.</text>
</comment>
<evidence type="ECO:0000313" key="8">
    <source>
        <dbReference type="EMBL" id="GFH62882.1"/>
    </source>
</evidence>
<dbReference type="NCBIfam" id="TIGR00080">
    <property type="entry name" value="pimt"/>
    <property type="match status" value="1"/>
</dbReference>
<evidence type="ECO:0000256" key="7">
    <source>
        <dbReference type="HAMAP-Rule" id="MF_00090"/>
    </source>
</evidence>
<evidence type="ECO:0000256" key="2">
    <source>
        <dbReference type="ARBA" id="ARBA00005369"/>
    </source>
</evidence>
<dbReference type="AlphaFoldDB" id="A0A6L2R604"/>
<comment type="similarity">
    <text evidence="2 7">Belongs to the methyltransferase superfamily. L-isoaspartyl/D-aspartyl protein methyltransferase family.</text>
</comment>
<evidence type="ECO:0000256" key="3">
    <source>
        <dbReference type="ARBA" id="ARBA00022490"/>
    </source>
</evidence>
<name>A0A6L2R604_9BACT</name>
<reference evidence="8 9" key="1">
    <citation type="journal article" date="2020" name="ISME J.">
        <title>Parallel Reductive Genome Evolution in Desulfovibrio Ectosymbionts Independently Acquired by Trichonympha Protists in the Termite Gut.</title>
        <authorList>
            <person name="Takeuchi M."/>
            <person name="Kuwahara H."/>
            <person name="Murakami T."/>
            <person name="Takahashi K."/>
            <person name="Kajitani R."/>
            <person name="Toyoda A."/>
            <person name="Itoh T."/>
            <person name="Ohkuma M."/>
            <person name="Hongoh Y."/>
        </authorList>
    </citation>
    <scope>NUCLEOTIDE SEQUENCE [LARGE SCALE GENOMIC DNA]</scope>
    <source>
        <strain evidence="8">ZnDsv-02</strain>
    </source>
</reference>
<keyword evidence="4 7" id="KW-0489">Methyltransferase</keyword>
<dbReference type="SUPFAM" id="SSF53335">
    <property type="entry name" value="S-adenosyl-L-methionine-dependent methyltransferases"/>
    <property type="match status" value="1"/>
</dbReference>